<evidence type="ECO:0000256" key="6">
    <source>
        <dbReference type="SAM" id="MobiDB-lite"/>
    </source>
</evidence>
<dbReference type="GO" id="GO:0000124">
    <property type="term" value="C:SAGA complex"/>
    <property type="evidence" value="ECO:0007669"/>
    <property type="project" value="UniProtKB-ARBA"/>
</dbReference>
<dbReference type="GO" id="GO:0003713">
    <property type="term" value="F:transcription coactivator activity"/>
    <property type="evidence" value="ECO:0007669"/>
    <property type="project" value="TreeGrafter"/>
</dbReference>
<comment type="subcellular location">
    <subcellularLocation>
        <location evidence="1">Nucleus</location>
    </subcellularLocation>
</comment>
<name>A0AA35R1V6_GEOBA</name>
<dbReference type="InterPro" id="IPR024738">
    <property type="entry name" value="Hfi1/Tada1"/>
</dbReference>
<evidence type="ECO:0000256" key="3">
    <source>
        <dbReference type="ARBA" id="ARBA00023015"/>
    </source>
</evidence>
<dbReference type="PANTHER" id="PTHR21277:SF5">
    <property type="entry name" value="TRANSCRIPTIONAL ADAPTER 1"/>
    <property type="match status" value="1"/>
</dbReference>
<keyword evidence="3" id="KW-0805">Transcription regulation</keyword>
<dbReference type="GO" id="GO:0005634">
    <property type="term" value="C:nucleus"/>
    <property type="evidence" value="ECO:0007669"/>
    <property type="project" value="UniProtKB-SubCell"/>
</dbReference>
<organism evidence="7 8">
    <name type="scientific">Geodia barretti</name>
    <name type="common">Barrett's horny sponge</name>
    <dbReference type="NCBI Taxonomy" id="519541"/>
    <lineage>
        <taxon>Eukaryota</taxon>
        <taxon>Metazoa</taxon>
        <taxon>Porifera</taxon>
        <taxon>Demospongiae</taxon>
        <taxon>Heteroscleromorpha</taxon>
        <taxon>Tetractinellida</taxon>
        <taxon>Astrophorina</taxon>
        <taxon>Geodiidae</taxon>
        <taxon>Geodia</taxon>
    </lineage>
</organism>
<dbReference type="EMBL" id="CASHTH010000409">
    <property type="protein sequence ID" value="CAI8000577.1"/>
    <property type="molecule type" value="Genomic_DNA"/>
</dbReference>
<evidence type="ECO:0000256" key="4">
    <source>
        <dbReference type="ARBA" id="ARBA00023163"/>
    </source>
</evidence>
<comment type="similarity">
    <text evidence="2">Belongs to the TADA1 family.</text>
</comment>
<dbReference type="Pfam" id="PF12767">
    <property type="entry name" value="SAGA-Tad1"/>
    <property type="match status" value="2"/>
</dbReference>
<proteinExistence type="inferred from homology"/>
<dbReference type="AlphaFoldDB" id="A0AA35R1V6"/>
<keyword evidence="5" id="KW-0539">Nucleus</keyword>
<accession>A0AA35R1V6</accession>
<comment type="caution">
    <text evidence="7">The sequence shown here is derived from an EMBL/GenBank/DDBJ whole genome shotgun (WGS) entry which is preliminary data.</text>
</comment>
<protein>
    <submittedName>
        <fullName evidence="7">Transcriptional adapter 1</fullName>
    </submittedName>
</protein>
<feature type="compositionally biased region" description="Pro residues" evidence="6">
    <location>
        <begin position="97"/>
        <end position="114"/>
    </location>
</feature>
<dbReference type="Proteomes" id="UP001174909">
    <property type="component" value="Unassembled WGS sequence"/>
</dbReference>
<evidence type="ECO:0000256" key="1">
    <source>
        <dbReference type="ARBA" id="ARBA00004123"/>
    </source>
</evidence>
<evidence type="ECO:0000256" key="2">
    <source>
        <dbReference type="ARBA" id="ARBA00010314"/>
    </source>
</evidence>
<feature type="compositionally biased region" description="Polar residues" evidence="6">
    <location>
        <begin position="86"/>
        <end position="95"/>
    </location>
</feature>
<sequence>MADLEGAKGRLVEALKERTARYWELMKSWYRRRIAKEDFDTKARGFLGDDNVHLHNEFLFAILVKCQTGLQPPEVRDSRSAVASEPPSSQRQSVTPSPHPPPPLPPPPPPPPPLTASKPRPKRQRVVSPPLEPIPYGALDVRQYQKPPTVQVVGRDLDTLLLCSHELLLPDRPTLHTRMLLLAWEAGLDGVSEEAADLLLLALENHLKNVLQTLIAHMSTWQTRTGGQFQHSFGNSSSGCGLTRSRCVPECRYEGDRREAVSAMLAAQSTLSADEGKPISLFHFRDALMLNRSSIPVHSLLVCNMERALAGMWHPELEEERQRQEVEHWNRTHSLQTGNAPSL</sequence>
<dbReference type="PANTHER" id="PTHR21277">
    <property type="entry name" value="TRANSCRIPTIONAL ADAPTER 1"/>
    <property type="match status" value="1"/>
</dbReference>
<dbReference type="GO" id="GO:0006357">
    <property type="term" value="P:regulation of transcription by RNA polymerase II"/>
    <property type="evidence" value="ECO:0007669"/>
    <property type="project" value="TreeGrafter"/>
</dbReference>
<reference evidence="7" key="1">
    <citation type="submission" date="2023-03" db="EMBL/GenBank/DDBJ databases">
        <authorList>
            <person name="Steffen K."/>
            <person name="Cardenas P."/>
        </authorList>
    </citation>
    <scope>NUCLEOTIDE SEQUENCE</scope>
</reference>
<evidence type="ECO:0000256" key="5">
    <source>
        <dbReference type="ARBA" id="ARBA00023242"/>
    </source>
</evidence>
<gene>
    <name evidence="7" type="ORF">GBAR_LOCUS2985</name>
</gene>
<feature type="region of interest" description="Disordered" evidence="6">
    <location>
        <begin position="74"/>
        <end position="132"/>
    </location>
</feature>
<keyword evidence="4" id="KW-0804">Transcription</keyword>
<evidence type="ECO:0000313" key="8">
    <source>
        <dbReference type="Proteomes" id="UP001174909"/>
    </source>
</evidence>
<evidence type="ECO:0000313" key="7">
    <source>
        <dbReference type="EMBL" id="CAI8000577.1"/>
    </source>
</evidence>
<keyword evidence="8" id="KW-1185">Reference proteome</keyword>